<reference evidence="6 7" key="1">
    <citation type="submission" date="2019-10" db="EMBL/GenBank/DDBJ databases">
        <title>Draft Genome Sequence of Cytophagaceae sp. SJW1-29.</title>
        <authorList>
            <person name="Choi A."/>
        </authorList>
    </citation>
    <scope>NUCLEOTIDE SEQUENCE [LARGE SCALE GENOMIC DNA]</scope>
    <source>
        <strain evidence="6 7">SJW1-29</strain>
    </source>
</reference>
<dbReference type="CDD" id="cd18793">
    <property type="entry name" value="SF2_C_SNF"/>
    <property type="match status" value="1"/>
</dbReference>
<organism evidence="6 7">
    <name type="scientific">Salmonirosea aquatica</name>
    <dbReference type="NCBI Taxonomy" id="2654236"/>
    <lineage>
        <taxon>Bacteria</taxon>
        <taxon>Pseudomonadati</taxon>
        <taxon>Bacteroidota</taxon>
        <taxon>Cytophagia</taxon>
        <taxon>Cytophagales</taxon>
        <taxon>Spirosomataceae</taxon>
        <taxon>Salmonirosea</taxon>
    </lineage>
</organism>
<dbReference type="PROSITE" id="PS51192">
    <property type="entry name" value="HELICASE_ATP_BIND_1"/>
    <property type="match status" value="1"/>
</dbReference>
<gene>
    <name evidence="6" type="ORF">GBK04_10030</name>
</gene>
<feature type="domain" description="SWIM-type" evidence="3">
    <location>
        <begin position="108"/>
        <end position="146"/>
    </location>
</feature>
<evidence type="ECO:0000259" key="4">
    <source>
        <dbReference type="PROSITE" id="PS51192"/>
    </source>
</evidence>
<dbReference type="InterPro" id="IPR014001">
    <property type="entry name" value="Helicase_ATP-bd"/>
</dbReference>
<dbReference type="GO" id="GO:0015616">
    <property type="term" value="F:DNA translocase activity"/>
    <property type="evidence" value="ECO:0007669"/>
    <property type="project" value="TreeGrafter"/>
</dbReference>
<dbReference type="InterPro" id="IPR049730">
    <property type="entry name" value="SNF2/RAD54-like_C"/>
</dbReference>
<dbReference type="CDD" id="cd18012">
    <property type="entry name" value="DEXQc_arch_SWI2_SNF2"/>
    <property type="match status" value="1"/>
</dbReference>
<evidence type="ECO:0000313" key="7">
    <source>
        <dbReference type="Proteomes" id="UP000479293"/>
    </source>
</evidence>
<evidence type="ECO:0000259" key="5">
    <source>
        <dbReference type="PROSITE" id="PS51194"/>
    </source>
</evidence>
<dbReference type="InterPro" id="IPR001650">
    <property type="entry name" value="Helicase_C-like"/>
</dbReference>
<dbReference type="GO" id="GO:0008270">
    <property type="term" value="F:zinc ion binding"/>
    <property type="evidence" value="ECO:0007669"/>
    <property type="project" value="UniProtKB-KW"/>
</dbReference>
<keyword evidence="6" id="KW-0067">ATP-binding</keyword>
<dbReference type="EMBL" id="WHLY01000002">
    <property type="protein sequence ID" value="MPR33698.1"/>
    <property type="molecule type" value="Genomic_DNA"/>
</dbReference>
<proteinExistence type="predicted"/>
<evidence type="ECO:0000256" key="1">
    <source>
        <dbReference type="ARBA" id="ARBA00022801"/>
    </source>
</evidence>
<keyword evidence="2" id="KW-0479">Metal-binding</keyword>
<sequence length="1187" mass="135345">MAKRIRYGHTWWGQQWISVLEGMDQNGRLARGRTYANGGAVQSIDFEGNSFKAKVRGTRPIPYKVKFSIEPLSTSDKAKAMGLIAENPLFLTQLLNRQLPAEFFEACRRVGVALFPKSWSEIDSSCTCPDWSDPCKHRAAVLYLVANEIDKNPFLVFELRDFDLFKALEGLGVASAEQKDVEILDVTLLRKPVELGEETEFRPDESLYTAIDFSTLPSLSDDLLSLLSDAPLFYKTGNFKTILRDFYNDAQKKAHALAVADAADSEAVRREYDYDKDLDAVESGEIIWDEAMSFLQANFRDTNERLVYQFNNVQKLVDWLQHVPTSQLPQLSPLLRGLYLTNRFAGKLLEKGGMLPQLLRVQLKKEAYFVRWIPALLNEDIARVAEQLKLLLPPEFLFYKIGRNDIYEPIASDWFTLLCSLLLTERIRQFNDRYHYKDTEIEDMFFRRELARFSGFDSREIPAGIQLWLNKFFIAQRDFVPVLQVEDDTERGTFVVHILVENNAKEMAAPVPFKEFMRQPDYAPVRLGVLRDLSMMAEHFPRLNTLISSKGEDELAFNAREFPEVLFKMLPPLKLFGIRIMLPKALQKLARPQLSMLLDDEENGKVAASSVISLDEMLGFRWEVAIGEQHVDTQEFVQIIENYRGLVRIKDQYVYLDEQEIRSLLDKLKNPPELDSQTLLQTALTEEYQGAGVTLTAAARKLIKDLTTPEALNLPTKLDATLRPYQLRGYEWLYKNARIGFGSLIADDMGLGKTLQVIATLQKFKEEGAFKKNKGLVILPTTLLTNWSKEITRFAPGLKAHVYHGPNRSKLEFKDTDLVLTTYGVVRSEEETFTKTNWPVVVIDEAQNIKNPATAQTKAVKKIKAGVRIAMSGTPVENRLSEYWSIIDFINKGYLGTLKKFSQDFSIPIEVDRDQHRLDVFRRMTKPFILRRVKTDKSIIQDLPDKIEMDQSCQLSAEQAALYQSVVDTALRGIEGAKDGFKRSGMIFKMMTALKQICNHPTHYLKKGGTDPQASGKSTLLLELVQQLLENGEKALIFTQYEEMGTLLQTMLREQLELEVPFLHGGVSRNNRDEMVEDFQTNRATRLLLLSLKAGGTGLNLTAANNVIHYDLWWNPAVEAQATDRAFRIGQTRNVLVHRLITEGTFEEKINQLIQNKKELANLTVANGETWIGEYSNADLKELVALK</sequence>
<dbReference type="PANTHER" id="PTHR45629:SF7">
    <property type="entry name" value="DNA EXCISION REPAIR PROTEIN ERCC-6-RELATED"/>
    <property type="match status" value="1"/>
</dbReference>
<dbReference type="Pfam" id="PF00271">
    <property type="entry name" value="Helicase_C"/>
    <property type="match status" value="1"/>
</dbReference>
<keyword evidence="2" id="KW-0863">Zinc-finger</keyword>
<evidence type="ECO:0000256" key="2">
    <source>
        <dbReference type="PROSITE-ProRule" id="PRU00325"/>
    </source>
</evidence>
<dbReference type="GO" id="GO:0004386">
    <property type="term" value="F:helicase activity"/>
    <property type="evidence" value="ECO:0007669"/>
    <property type="project" value="UniProtKB-KW"/>
</dbReference>
<dbReference type="InterPro" id="IPR038718">
    <property type="entry name" value="SNF2-like_sf"/>
</dbReference>
<dbReference type="SMART" id="SM00487">
    <property type="entry name" value="DEXDc"/>
    <property type="match status" value="1"/>
</dbReference>
<dbReference type="SMART" id="SM00490">
    <property type="entry name" value="HELICc"/>
    <property type="match status" value="1"/>
</dbReference>
<dbReference type="InterPro" id="IPR027417">
    <property type="entry name" value="P-loop_NTPase"/>
</dbReference>
<dbReference type="InterPro" id="IPR000330">
    <property type="entry name" value="SNF2_N"/>
</dbReference>
<dbReference type="PROSITE" id="PS50966">
    <property type="entry name" value="ZF_SWIM"/>
    <property type="match status" value="1"/>
</dbReference>
<evidence type="ECO:0000259" key="3">
    <source>
        <dbReference type="PROSITE" id="PS50966"/>
    </source>
</evidence>
<dbReference type="FunFam" id="3.40.50.300:FF:000533">
    <property type="entry name" value="Helicase, Snf2 family"/>
    <property type="match status" value="1"/>
</dbReference>
<comment type="caution">
    <text evidence="6">The sequence shown here is derived from an EMBL/GenBank/DDBJ whole genome shotgun (WGS) entry which is preliminary data.</text>
</comment>
<evidence type="ECO:0000313" key="6">
    <source>
        <dbReference type="EMBL" id="MPR33698.1"/>
    </source>
</evidence>
<dbReference type="PROSITE" id="PS51194">
    <property type="entry name" value="HELICASE_CTER"/>
    <property type="match status" value="1"/>
</dbReference>
<dbReference type="AlphaFoldDB" id="A0A7C9BBW4"/>
<dbReference type="GO" id="GO:0016787">
    <property type="term" value="F:hydrolase activity"/>
    <property type="evidence" value="ECO:0007669"/>
    <property type="project" value="UniProtKB-KW"/>
</dbReference>
<protein>
    <submittedName>
        <fullName evidence="6">Helicase SNF2</fullName>
    </submittedName>
</protein>
<name>A0A7C9BBW4_9BACT</name>
<dbReference type="PANTHER" id="PTHR45629">
    <property type="entry name" value="SNF2/RAD54 FAMILY MEMBER"/>
    <property type="match status" value="1"/>
</dbReference>
<dbReference type="Pfam" id="PF04434">
    <property type="entry name" value="SWIM"/>
    <property type="match status" value="1"/>
</dbReference>
<keyword evidence="6" id="KW-0547">Nucleotide-binding</keyword>
<keyword evidence="2" id="KW-0862">Zinc</keyword>
<dbReference type="SUPFAM" id="SSF52540">
    <property type="entry name" value="P-loop containing nucleoside triphosphate hydrolases"/>
    <property type="match status" value="2"/>
</dbReference>
<dbReference type="Proteomes" id="UP000479293">
    <property type="component" value="Unassembled WGS sequence"/>
</dbReference>
<dbReference type="RefSeq" id="WP_152759222.1">
    <property type="nucleotide sequence ID" value="NZ_WHLY01000002.1"/>
</dbReference>
<feature type="domain" description="Helicase C-terminal" evidence="5">
    <location>
        <begin position="1024"/>
        <end position="1176"/>
    </location>
</feature>
<keyword evidence="7" id="KW-1185">Reference proteome</keyword>
<dbReference type="Gene3D" id="3.40.50.300">
    <property type="entry name" value="P-loop containing nucleotide triphosphate hydrolases"/>
    <property type="match status" value="1"/>
</dbReference>
<feature type="domain" description="Helicase ATP-binding" evidence="4">
    <location>
        <begin position="734"/>
        <end position="893"/>
    </location>
</feature>
<dbReference type="Gene3D" id="3.40.50.10810">
    <property type="entry name" value="Tandem AAA-ATPase domain"/>
    <property type="match status" value="1"/>
</dbReference>
<dbReference type="GO" id="GO:0005524">
    <property type="term" value="F:ATP binding"/>
    <property type="evidence" value="ECO:0007669"/>
    <property type="project" value="InterPro"/>
</dbReference>
<dbReference type="InterPro" id="IPR022138">
    <property type="entry name" value="DUF3670"/>
</dbReference>
<keyword evidence="1" id="KW-0378">Hydrolase</keyword>
<dbReference type="InterPro" id="IPR007527">
    <property type="entry name" value="Znf_SWIM"/>
</dbReference>
<dbReference type="Pfam" id="PF00176">
    <property type="entry name" value="SNF2-rel_dom"/>
    <property type="match status" value="1"/>
</dbReference>
<dbReference type="InterPro" id="IPR050496">
    <property type="entry name" value="SNF2_RAD54_helicase_repair"/>
</dbReference>
<keyword evidence="6" id="KW-0347">Helicase</keyword>
<accession>A0A7C9BBW4</accession>
<dbReference type="Pfam" id="PF12419">
    <property type="entry name" value="DUF3670"/>
    <property type="match status" value="1"/>
</dbReference>